<keyword evidence="9" id="KW-1185">Reference proteome</keyword>
<dbReference type="InterPro" id="IPR006543">
    <property type="entry name" value="Histidinol-phos"/>
</dbReference>
<comment type="subcellular location">
    <subcellularLocation>
        <location evidence="1 7">Cytoplasm</location>
    </subcellularLocation>
</comment>
<gene>
    <name evidence="8" type="primary">gmhB</name>
    <name evidence="8" type="ORF">OLW01_10950</name>
</gene>
<protein>
    <recommendedName>
        <fullName evidence="6 7">D,D-heptose 1,7-bisphosphate phosphatase</fullName>
        <ecNumber evidence="7">3.1.3.-</ecNumber>
    </recommendedName>
</protein>
<name>A0ABY7AKB3_9ALTE</name>
<dbReference type="EC" id="3.1.3.-" evidence="7"/>
<dbReference type="EMBL" id="CP109965">
    <property type="protein sequence ID" value="WAJ69668.1"/>
    <property type="molecule type" value="Genomic_DNA"/>
</dbReference>
<sequence>MNKALLLDRDGIINHDLAYVHKVADFSFTDHIFSLCQQAKALDYFIIVVTNQAGIARGLYTEQAVRELHQWMIAEFKKADIDIQKAYYCPHHPEHGGLQYQHNCLCRKPMPGMLLQAKREFDLDMSQSVMIGDRESDVKAALAAKVNRRILVKSDYTQADNLDDTAATEIVECLSEIKF</sequence>
<evidence type="ECO:0000256" key="1">
    <source>
        <dbReference type="ARBA" id="ARBA00004496"/>
    </source>
</evidence>
<dbReference type="SUPFAM" id="SSF56784">
    <property type="entry name" value="HAD-like"/>
    <property type="match status" value="1"/>
</dbReference>
<dbReference type="InterPro" id="IPR023214">
    <property type="entry name" value="HAD_sf"/>
</dbReference>
<dbReference type="NCBIfam" id="TIGR01656">
    <property type="entry name" value="Histidinol-ppas"/>
    <property type="match status" value="1"/>
</dbReference>
<proteinExistence type="inferred from homology"/>
<dbReference type="GO" id="GO:0034200">
    <property type="term" value="F:D-glycero-beta-D-manno-heptose 1,7-bisphosphate 7-phosphatase activity"/>
    <property type="evidence" value="ECO:0007669"/>
    <property type="project" value="UniProtKB-EC"/>
</dbReference>
<dbReference type="Pfam" id="PF13242">
    <property type="entry name" value="Hydrolase_like"/>
    <property type="match status" value="1"/>
</dbReference>
<evidence type="ECO:0000256" key="3">
    <source>
        <dbReference type="ARBA" id="ARBA00022723"/>
    </source>
</evidence>
<keyword evidence="4 7" id="KW-0378">Hydrolase</keyword>
<keyword evidence="5 7" id="KW-0119">Carbohydrate metabolism</keyword>
<evidence type="ECO:0000313" key="9">
    <source>
        <dbReference type="Proteomes" id="UP001163726"/>
    </source>
</evidence>
<evidence type="ECO:0000256" key="6">
    <source>
        <dbReference type="ARBA" id="ARBA00031828"/>
    </source>
</evidence>
<comment type="similarity">
    <text evidence="7">Belongs to the gmhB family.</text>
</comment>
<dbReference type="RefSeq" id="WP_268073952.1">
    <property type="nucleotide sequence ID" value="NZ_CP109965.1"/>
</dbReference>
<dbReference type="CDD" id="cd07503">
    <property type="entry name" value="HAD_HisB-N"/>
    <property type="match status" value="1"/>
</dbReference>
<organism evidence="8 9">
    <name type="scientific">Catenovulum adriaticum</name>
    <dbReference type="NCBI Taxonomy" id="2984846"/>
    <lineage>
        <taxon>Bacteria</taxon>
        <taxon>Pseudomonadati</taxon>
        <taxon>Pseudomonadota</taxon>
        <taxon>Gammaproteobacteria</taxon>
        <taxon>Alteromonadales</taxon>
        <taxon>Alteromonadaceae</taxon>
        <taxon>Catenovulum</taxon>
    </lineage>
</organism>
<dbReference type="InterPro" id="IPR006549">
    <property type="entry name" value="HAD-SF_hydro_IIIA"/>
</dbReference>
<evidence type="ECO:0000256" key="2">
    <source>
        <dbReference type="ARBA" id="ARBA00022490"/>
    </source>
</evidence>
<accession>A0ABY7AKB3</accession>
<dbReference type="Proteomes" id="UP001163726">
    <property type="component" value="Chromosome"/>
</dbReference>
<evidence type="ECO:0000256" key="5">
    <source>
        <dbReference type="ARBA" id="ARBA00023277"/>
    </source>
</evidence>
<dbReference type="NCBIfam" id="TIGR00213">
    <property type="entry name" value="GmhB_yaeD"/>
    <property type="match status" value="1"/>
</dbReference>
<evidence type="ECO:0000256" key="7">
    <source>
        <dbReference type="PIRNR" id="PIRNR004682"/>
    </source>
</evidence>
<dbReference type="PANTHER" id="PTHR42891:SF1">
    <property type="entry name" value="D-GLYCERO-BETA-D-MANNO-HEPTOSE-1,7-BISPHOSPHATE 7-PHOSPHATASE"/>
    <property type="match status" value="1"/>
</dbReference>
<evidence type="ECO:0000256" key="4">
    <source>
        <dbReference type="ARBA" id="ARBA00022801"/>
    </source>
</evidence>
<dbReference type="PANTHER" id="PTHR42891">
    <property type="entry name" value="D-GLYCERO-BETA-D-MANNO-HEPTOSE-1,7-BISPHOSPHATE 7-PHOSPHATASE"/>
    <property type="match status" value="1"/>
</dbReference>
<keyword evidence="3" id="KW-0479">Metal-binding</keyword>
<reference evidence="8" key="1">
    <citation type="submission" date="2022-10" db="EMBL/GenBank/DDBJ databases">
        <title>Catenovulum adriacola sp. nov. isolated in the Harbour of Susak.</title>
        <authorList>
            <person name="Schoch T."/>
            <person name="Reich S.J."/>
            <person name="Stoeferle S."/>
            <person name="Flaiz M."/>
            <person name="Kazda M."/>
            <person name="Riedel C.U."/>
            <person name="Duerre P."/>
        </authorList>
    </citation>
    <scope>NUCLEOTIDE SEQUENCE</scope>
    <source>
        <strain evidence="8">TS8</strain>
    </source>
</reference>
<dbReference type="Gene3D" id="3.40.50.1000">
    <property type="entry name" value="HAD superfamily/HAD-like"/>
    <property type="match status" value="1"/>
</dbReference>
<dbReference type="PIRSF" id="PIRSF004682">
    <property type="entry name" value="GmhB"/>
    <property type="match status" value="1"/>
</dbReference>
<dbReference type="NCBIfam" id="TIGR01662">
    <property type="entry name" value="HAD-SF-IIIA"/>
    <property type="match status" value="1"/>
</dbReference>
<dbReference type="InterPro" id="IPR004446">
    <property type="entry name" value="Heptose_bisP_phosphatase"/>
</dbReference>
<dbReference type="InterPro" id="IPR036412">
    <property type="entry name" value="HAD-like_sf"/>
</dbReference>
<dbReference type="NCBIfam" id="NF006506">
    <property type="entry name" value="PRK08942.1"/>
    <property type="match status" value="1"/>
</dbReference>
<evidence type="ECO:0000313" key="8">
    <source>
        <dbReference type="EMBL" id="WAJ69668.1"/>
    </source>
</evidence>
<keyword evidence="2 7" id="KW-0963">Cytoplasm</keyword>